<dbReference type="Pfam" id="PF24626">
    <property type="entry name" value="SH3_Tf2-1"/>
    <property type="match status" value="1"/>
</dbReference>
<dbReference type="EMBL" id="AVOT02000236">
    <property type="protein sequence ID" value="MBW0461872.1"/>
    <property type="molecule type" value="Genomic_DNA"/>
</dbReference>
<sequence>MWRRACNTGGRFRDEVEEYNKKTYHKTHREPELREGDQLVVSTLNFNNLKGPKKMSACFVGKFTIISLIGKNAVEFKLTEEFSRKHWVFPVSWVRPYHQTGEDIFPCRNKGQTPQGIVAVEDSPGPVKKSSKPGRLDLMGKTIDNTWSGSRTRQLTKTNGWQNMPYQMVTFT</sequence>
<evidence type="ECO:0000313" key="3">
    <source>
        <dbReference type="Proteomes" id="UP000765509"/>
    </source>
</evidence>
<reference evidence="2" key="1">
    <citation type="submission" date="2021-03" db="EMBL/GenBank/DDBJ databases">
        <title>Draft genome sequence of rust myrtle Austropuccinia psidii MF-1, a brazilian biotype.</title>
        <authorList>
            <person name="Quecine M.C."/>
            <person name="Pachon D.M.R."/>
            <person name="Bonatelli M.L."/>
            <person name="Correr F.H."/>
            <person name="Franceschini L.M."/>
            <person name="Leite T.F."/>
            <person name="Margarido G.R.A."/>
            <person name="Almeida C.A."/>
            <person name="Ferrarezi J.A."/>
            <person name="Labate C.A."/>
        </authorList>
    </citation>
    <scope>NUCLEOTIDE SEQUENCE</scope>
    <source>
        <strain evidence="2">MF-1</strain>
    </source>
</reference>
<dbReference type="OrthoDB" id="4360000at2759"/>
<evidence type="ECO:0000313" key="2">
    <source>
        <dbReference type="EMBL" id="MBW0461872.1"/>
    </source>
</evidence>
<evidence type="ECO:0000259" key="1">
    <source>
        <dbReference type="Pfam" id="PF24626"/>
    </source>
</evidence>
<dbReference type="AlphaFoldDB" id="A0A9Q3BAW3"/>
<accession>A0A9Q3BAW3</accession>
<name>A0A9Q3BAW3_9BASI</name>
<organism evidence="2 3">
    <name type="scientific">Austropuccinia psidii MF-1</name>
    <dbReference type="NCBI Taxonomy" id="1389203"/>
    <lineage>
        <taxon>Eukaryota</taxon>
        <taxon>Fungi</taxon>
        <taxon>Dikarya</taxon>
        <taxon>Basidiomycota</taxon>
        <taxon>Pucciniomycotina</taxon>
        <taxon>Pucciniomycetes</taxon>
        <taxon>Pucciniales</taxon>
        <taxon>Sphaerophragmiaceae</taxon>
        <taxon>Austropuccinia</taxon>
    </lineage>
</organism>
<keyword evidence="3" id="KW-1185">Reference proteome</keyword>
<dbReference type="Proteomes" id="UP000765509">
    <property type="component" value="Unassembled WGS sequence"/>
</dbReference>
<comment type="caution">
    <text evidence="2">The sequence shown here is derived from an EMBL/GenBank/DDBJ whole genome shotgun (WGS) entry which is preliminary data.</text>
</comment>
<gene>
    <name evidence="2" type="ORF">O181_001587</name>
</gene>
<proteinExistence type="predicted"/>
<protein>
    <recommendedName>
        <fullName evidence="1">Tf2-1-like SH3-like domain-containing protein</fullName>
    </recommendedName>
</protein>
<dbReference type="InterPro" id="IPR056924">
    <property type="entry name" value="SH3_Tf2-1"/>
</dbReference>
<feature type="domain" description="Tf2-1-like SH3-like" evidence="1">
    <location>
        <begin position="47"/>
        <end position="98"/>
    </location>
</feature>